<dbReference type="Gene3D" id="1.10.10.800">
    <property type="match status" value="1"/>
</dbReference>
<dbReference type="InterPro" id="IPR050261">
    <property type="entry name" value="FrsA_esterase"/>
</dbReference>
<evidence type="ECO:0000313" key="4">
    <source>
        <dbReference type="EMBL" id="CAB4801305.1"/>
    </source>
</evidence>
<feature type="domain" description="AB hydrolase-1" evidence="3">
    <location>
        <begin position="33"/>
        <end position="248"/>
    </location>
</feature>
<evidence type="ECO:0000256" key="2">
    <source>
        <dbReference type="ARBA" id="ARBA00038115"/>
    </source>
</evidence>
<dbReference type="InterPro" id="IPR029058">
    <property type="entry name" value="AB_hydrolase_fold"/>
</dbReference>
<dbReference type="EMBL" id="CAFAAP010000068">
    <property type="protein sequence ID" value="CAB4801305.1"/>
    <property type="molecule type" value="Genomic_DNA"/>
</dbReference>
<keyword evidence="1" id="KW-0378">Hydrolase</keyword>
<dbReference type="InterPro" id="IPR000073">
    <property type="entry name" value="AB_hydrolase_1"/>
</dbReference>
<dbReference type="AlphaFoldDB" id="A0A6J6XYK3"/>
<reference evidence="4" key="1">
    <citation type="submission" date="2020-05" db="EMBL/GenBank/DDBJ databases">
        <authorList>
            <person name="Chiriac C."/>
            <person name="Salcher M."/>
            <person name="Ghai R."/>
            <person name="Kavagutti S V."/>
        </authorList>
    </citation>
    <scope>NUCLEOTIDE SEQUENCE</scope>
</reference>
<evidence type="ECO:0000259" key="3">
    <source>
        <dbReference type="Pfam" id="PF00561"/>
    </source>
</evidence>
<comment type="similarity">
    <text evidence="2">Belongs to the AB hydrolase superfamily. FUS2 hydrolase family.</text>
</comment>
<dbReference type="Gene3D" id="3.40.50.1820">
    <property type="entry name" value="alpha/beta hydrolase"/>
    <property type="match status" value="1"/>
</dbReference>
<dbReference type="GO" id="GO:0016788">
    <property type="term" value="F:hydrolase activity, acting on ester bonds"/>
    <property type="evidence" value="ECO:0007669"/>
    <property type="project" value="UniProtKB-ARBA"/>
</dbReference>
<organism evidence="4">
    <name type="scientific">freshwater metagenome</name>
    <dbReference type="NCBI Taxonomy" id="449393"/>
    <lineage>
        <taxon>unclassified sequences</taxon>
        <taxon>metagenomes</taxon>
        <taxon>ecological metagenomes</taxon>
    </lineage>
</organism>
<proteinExistence type="inferred from homology"/>
<dbReference type="PANTHER" id="PTHR22946">
    <property type="entry name" value="DIENELACTONE HYDROLASE DOMAIN-CONTAINING PROTEIN-RELATED"/>
    <property type="match status" value="1"/>
</dbReference>
<evidence type="ECO:0000256" key="1">
    <source>
        <dbReference type="ARBA" id="ARBA00022801"/>
    </source>
</evidence>
<name>A0A6J6XYK3_9ZZZZ</name>
<sequence length="305" mass="34113">MSIENYEQIEFVSEGAVLRGRLYRPVDIAGDVPVVVMAHGFSVLAAWLEDYANDFAQAGFAVLLFDHRNFGESDGTPRYGFDNLLQIRGYRDAISFVATQSGIDKQKIAVFGESASSLGAQFIGVFDDRVRAVVAYTPVCGNSATKFDTSNEKFDWLRENWSALDLSTVPARELAVRMCRLHEGEGPVIVEGDAAVSYTTRMRKKYPGDWSNQVFILQRKLEAQFNEPRLPAKYLKVPTLFVIATDDQQPVCELLTNRRCFDLINAPKQLIEITGGHFGLAYRDTEPYRLATSATIKFLHSVFGS</sequence>
<dbReference type="Pfam" id="PF00561">
    <property type="entry name" value="Abhydrolase_1"/>
    <property type="match status" value="1"/>
</dbReference>
<accession>A0A6J6XYK3</accession>
<dbReference type="PANTHER" id="PTHR22946:SF9">
    <property type="entry name" value="POLYKETIDE TRANSFERASE AF380"/>
    <property type="match status" value="1"/>
</dbReference>
<protein>
    <submittedName>
        <fullName evidence="4">Unannotated protein</fullName>
    </submittedName>
</protein>
<gene>
    <name evidence="4" type="ORF">UFOPK3026_00571</name>
</gene>
<dbReference type="SUPFAM" id="SSF53474">
    <property type="entry name" value="alpha/beta-Hydrolases"/>
    <property type="match status" value="1"/>
</dbReference>